<name>A0ABD3NCI0_9STRA</name>
<dbReference type="Proteomes" id="UP001530400">
    <property type="component" value="Unassembled WGS sequence"/>
</dbReference>
<dbReference type="SMART" id="SM00368">
    <property type="entry name" value="LRR_RI"/>
    <property type="match status" value="3"/>
</dbReference>
<evidence type="ECO:0000313" key="5">
    <source>
        <dbReference type="Proteomes" id="UP001530400"/>
    </source>
</evidence>
<accession>A0ABD3NCI0</accession>
<dbReference type="EMBL" id="JALLPJ020001249">
    <property type="protein sequence ID" value="KAL3773063.1"/>
    <property type="molecule type" value="Genomic_DNA"/>
</dbReference>
<organism evidence="4 5">
    <name type="scientific">Cyclotella atomus</name>
    <dbReference type="NCBI Taxonomy" id="382360"/>
    <lineage>
        <taxon>Eukaryota</taxon>
        <taxon>Sar</taxon>
        <taxon>Stramenopiles</taxon>
        <taxon>Ochrophyta</taxon>
        <taxon>Bacillariophyta</taxon>
        <taxon>Coscinodiscophyceae</taxon>
        <taxon>Thalassiosirophycidae</taxon>
        <taxon>Stephanodiscales</taxon>
        <taxon>Stephanodiscaceae</taxon>
        <taxon>Cyclotella</taxon>
    </lineage>
</organism>
<dbReference type="PANTHER" id="PTHR24113:SF12">
    <property type="entry name" value="RAN GTPASE-ACTIVATING PROTEIN 1"/>
    <property type="match status" value="1"/>
</dbReference>
<evidence type="ECO:0000256" key="3">
    <source>
        <dbReference type="ARBA" id="ARBA00022737"/>
    </source>
</evidence>
<keyword evidence="5" id="KW-1185">Reference proteome</keyword>
<dbReference type="InterPro" id="IPR027038">
    <property type="entry name" value="RanGap"/>
</dbReference>
<dbReference type="AlphaFoldDB" id="A0ABD3NCI0"/>
<dbReference type="InterPro" id="IPR032675">
    <property type="entry name" value="LRR_dom_sf"/>
</dbReference>
<comment type="caution">
    <text evidence="4">The sequence shown here is derived from an EMBL/GenBank/DDBJ whole genome shotgun (WGS) entry which is preliminary data.</text>
</comment>
<dbReference type="PANTHER" id="PTHR24113">
    <property type="entry name" value="RAN GTPASE-ACTIVATING PROTEIN 1"/>
    <property type="match status" value="1"/>
</dbReference>
<gene>
    <name evidence="4" type="ORF">ACHAWO_000567</name>
</gene>
<protein>
    <submittedName>
        <fullName evidence="4">Uncharacterized protein</fullName>
    </submittedName>
</protein>
<dbReference type="InterPro" id="IPR001611">
    <property type="entry name" value="Leu-rich_rpt"/>
</dbReference>
<sequence length="368" mass="40821">MATSLNNAVSRLEREVHDESIDFIELQGKFGGGGSESSEDRSQKVLQLTKAIQSYSCRLKVLSLRNNLLANSEVPSLIDAIGFLPLLEKLVVFHHDLGDDMVELLVNRLACSGDSVANVDDLIPGVRSSSMTSPLSDLTQLYLSHCKIGCKGAAKIADALVGTSSFSGECNRLKHLQVLSLGSNNIRESGALSLAKAFAKCPSLHRMVLHGNEDLSSNTNELVQYALGPIGWQQSINTERHATPMTIITPLVISYVEFRWKKDHVLIRAHELARQKLLQEIYKNNSTFVDDKFEDMPELLSWMGRVGMCSKPPCQSNFGEDASGLSCLSRRHSYGCKECTSCNNIHLNDVYSLVRRMPHLVQWFRSVK</sequence>
<dbReference type="SUPFAM" id="SSF52047">
    <property type="entry name" value="RNI-like"/>
    <property type="match status" value="1"/>
</dbReference>
<keyword evidence="1" id="KW-0343">GTPase activation</keyword>
<reference evidence="4 5" key="1">
    <citation type="submission" date="2024-10" db="EMBL/GenBank/DDBJ databases">
        <title>Updated reference genomes for cyclostephanoid diatoms.</title>
        <authorList>
            <person name="Roberts W.R."/>
            <person name="Alverson A.J."/>
        </authorList>
    </citation>
    <scope>NUCLEOTIDE SEQUENCE [LARGE SCALE GENOMIC DNA]</scope>
    <source>
        <strain evidence="4 5">AJA010-31</strain>
    </source>
</reference>
<dbReference type="GO" id="GO:0005096">
    <property type="term" value="F:GTPase activator activity"/>
    <property type="evidence" value="ECO:0007669"/>
    <property type="project" value="UniProtKB-KW"/>
</dbReference>
<evidence type="ECO:0000256" key="2">
    <source>
        <dbReference type="ARBA" id="ARBA00022614"/>
    </source>
</evidence>
<dbReference type="Pfam" id="PF13516">
    <property type="entry name" value="LRR_6"/>
    <property type="match status" value="2"/>
</dbReference>
<proteinExistence type="predicted"/>
<keyword evidence="2" id="KW-0433">Leucine-rich repeat</keyword>
<evidence type="ECO:0000313" key="4">
    <source>
        <dbReference type="EMBL" id="KAL3773063.1"/>
    </source>
</evidence>
<dbReference type="Gene3D" id="3.80.10.10">
    <property type="entry name" value="Ribonuclease Inhibitor"/>
    <property type="match status" value="1"/>
</dbReference>
<keyword evidence="3" id="KW-0677">Repeat</keyword>
<evidence type="ECO:0000256" key="1">
    <source>
        <dbReference type="ARBA" id="ARBA00022468"/>
    </source>
</evidence>